<gene>
    <name evidence="1" type="ORF">HDA36_001412</name>
</gene>
<protein>
    <submittedName>
        <fullName evidence="1">Uncharacterized protein</fullName>
    </submittedName>
</protein>
<dbReference type="AlphaFoldDB" id="A0A7W8QK77"/>
<accession>A0A7W8QK77</accession>
<comment type="caution">
    <text evidence="1">The sequence shown here is derived from an EMBL/GenBank/DDBJ whole genome shotgun (WGS) entry which is preliminary data.</text>
</comment>
<sequence length="109" mass="12165">MAPSTLPPTDRGAHADDLARLQADHPQWRIWRAHDARGRPDGWVATRKIDDDVEPTITADTAEQLAARLARPGRRVGRGVTPEQLDALERELERDRAREQAAMIEGLGQ</sequence>
<keyword evidence="2" id="KW-1185">Reference proteome</keyword>
<dbReference type="RefSeq" id="WP_184390902.1">
    <property type="nucleotide sequence ID" value="NZ_JACHDB010000001.1"/>
</dbReference>
<name>A0A7W8QK77_9ACTN</name>
<evidence type="ECO:0000313" key="2">
    <source>
        <dbReference type="Proteomes" id="UP000572635"/>
    </source>
</evidence>
<proteinExistence type="predicted"/>
<organism evidence="1 2">
    <name type="scientific">Nocardiopsis composta</name>
    <dbReference type="NCBI Taxonomy" id="157465"/>
    <lineage>
        <taxon>Bacteria</taxon>
        <taxon>Bacillati</taxon>
        <taxon>Actinomycetota</taxon>
        <taxon>Actinomycetes</taxon>
        <taxon>Streptosporangiales</taxon>
        <taxon>Nocardiopsidaceae</taxon>
        <taxon>Nocardiopsis</taxon>
    </lineage>
</organism>
<dbReference type="Proteomes" id="UP000572635">
    <property type="component" value="Unassembled WGS sequence"/>
</dbReference>
<reference evidence="1 2" key="1">
    <citation type="submission" date="2020-08" db="EMBL/GenBank/DDBJ databases">
        <title>Sequencing the genomes of 1000 actinobacteria strains.</title>
        <authorList>
            <person name="Klenk H.-P."/>
        </authorList>
    </citation>
    <scope>NUCLEOTIDE SEQUENCE [LARGE SCALE GENOMIC DNA]</scope>
    <source>
        <strain evidence="1 2">DSM 44551</strain>
    </source>
</reference>
<dbReference type="EMBL" id="JACHDB010000001">
    <property type="protein sequence ID" value="MBB5431328.1"/>
    <property type="molecule type" value="Genomic_DNA"/>
</dbReference>
<evidence type="ECO:0000313" key="1">
    <source>
        <dbReference type="EMBL" id="MBB5431328.1"/>
    </source>
</evidence>